<dbReference type="AlphaFoldDB" id="A0AAN6DQ39"/>
<name>A0AAN6DQ39_9EURO</name>
<dbReference type="EMBL" id="MU404358">
    <property type="protein sequence ID" value="KAI1610511.1"/>
    <property type="molecule type" value="Genomic_DNA"/>
</dbReference>
<proteinExistence type="predicted"/>
<comment type="caution">
    <text evidence="1">The sequence shown here is derived from an EMBL/GenBank/DDBJ whole genome shotgun (WGS) entry which is preliminary data.</text>
</comment>
<gene>
    <name evidence="1" type="ORF">EDD36DRAFT_421587</name>
</gene>
<sequence length="231" mass="25989">MEGVQTESSFAAKASNHSERSANVVFQVRVVGNNHNTTPFTMVQASKARKRDELWDEVVAKVPIVMDERYIGTEQQAANPFHGSSPPLYLLQETCTTQSHRMLHTRWAVMAWENASEYSRWYQRNVNEGTSNTLKIEIHFQNNLVGNEEYFKHYDVLVDAGLGKVTLEYHLVAPMEVNPFIAVVPGTSEWFPERDAIDYLAAGGGCPICKEKAETLGLTSGRNGKKKKAKR</sequence>
<keyword evidence="2" id="KW-1185">Reference proteome</keyword>
<reference evidence="1" key="1">
    <citation type="journal article" date="2022" name="bioRxiv">
        <title>Deciphering the potential niche of two novel black yeast fungi from a biological soil crust based on their genomes, phenotypes, and melanin regulation.</title>
        <authorList>
            <consortium name="DOE Joint Genome Institute"/>
            <person name="Carr E.C."/>
            <person name="Barton Q."/>
            <person name="Grambo S."/>
            <person name="Sullivan M."/>
            <person name="Renfro C.M."/>
            <person name="Kuo A."/>
            <person name="Pangilinan J."/>
            <person name="Lipzen A."/>
            <person name="Keymanesh K."/>
            <person name="Savage E."/>
            <person name="Barry K."/>
            <person name="Grigoriev I.V."/>
            <person name="Riekhof W.R."/>
            <person name="Harris S.S."/>
        </authorList>
    </citation>
    <scope>NUCLEOTIDE SEQUENCE</scope>
    <source>
        <strain evidence="1">JF 03-4F</strain>
    </source>
</reference>
<dbReference type="Proteomes" id="UP001203852">
    <property type="component" value="Unassembled WGS sequence"/>
</dbReference>
<organism evidence="1 2">
    <name type="scientific">Exophiala viscosa</name>
    <dbReference type="NCBI Taxonomy" id="2486360"/>
    <lineage>
        <taxon>Eukaryota</taxon>
        <taxon>Fungi</taxon>
        <taxon>Dikarya</taxon>
        <taxon>Ascomycota</taxon>
        <taxon>Pezizomycotina</taxon>
        <taxon>Eurotiomycetes</taxon>
        <taxon>Chaetothyriomycetidae</taxon>
        <taxon>Chaetothyriales</taxon>
        <taxon>Herpotrichiellaceae</taxon>
        <taxon>Exophiala</taxon>
    </lineage>
</organism>
<protein>
    <submittedName>
        <fullName evidence="1">Uncharacterized protein</fullName>
    </submittedName>
</protein>
<evidence type="ECO:0000313" key="2">
    <source>
        <dbReference type="Proteomes" id="UP001203852"/>
    </source>
</evidence>
<evidence type="ECO:0000313" key="1">
    <source>
        <dbReference type="EMBL" id="KAI1610511.1"/>
    </source>
</evidence>
<accession>A0AAN6DQ39</accession>